<dbReference type="Proteomes" id="UP001172684">
    <property type="component" value="Unassembled WGS sequence"/>
</dbReference>
<dbReference type="Gene3D" id="3.30.40.10">
    <property type="entry name" value="Zinc/RING finger domain, C3HC4 (zinc finger)"/>
    <property type="match status" value="1"/>
</dbReference>
<evidence type="ECO:0000313" key="3">
    <source>
        <dbReference type="Proteomes" id="UP001172684"/>
    </source>
</evidence>
<feature type="compositionally biased region" description="Acidic residues" evidence="1">
    <location>
        <begin position="431"/>
        <end position="440"/>
    </location>
</feature>
<organism evidence="2 3">
    <name type="scientific">Coniosporium apollinis</name>
    <dbReference type="NCBI Taxonomy" id="61459"/>
    <lineage>
        <taxon>Eukaryota</taxon>
        <taxon>Fungi</taxon>
        <taxon>Dikarya</taxon>
        <taxon>Ascomycota</taxon>
        <taxon>Pezizomycotina</taxon>
        <taxon>Dothideomycetes</taxon>
        <taxon>Dothideomycetes incertae sedis</taxon>
        <taxon>Coniosporium</taxon>
    </lineage>
</organism>
<protein>
    <recommendedName>
        <fullName evidence="4">Zinc finger PHD-type domain-containing protein</fullName>
    </recommendedName>
</protein>
<feature type="compositionally biased region" description="Polar residues" evidence="1">
    <location>
        <begin position="344"/>
        <end position="355"/>
    </location>
</feature>
<feature type="compositionally biased region" description="Basic and acidic residues" evidence="1">
    <location>
        <begin position="526"/>
        <end position="544"/>
    </location>
</feature>
<comment type="caution">
    <text evidence="2">The sequence shown here is derived from an EMBL/GenBank/DDBJ whole genome shotgun (WGS) entry which is preliminary data.</text>
</comment>
<reference evidence="2" key="1">
    <citation type="submission" date="2022-10" db="EMBL/GenBank/DDBJ databases">
        <title>Culturing micro-colonial fungi from biological soil crusts in the Mojave desert and describing Neophaeococcomyces mojavensis, and introducing the new genera and species Taxawa tesnikishii.</title>
        <authorList>
            <person name="Kurbessoian T."/>
            <person name="Stajich J.E."/>
        </authorList>
    </citation>
    <scope>NUCLEOTIDE SEQUENCE</scope>
    <source>
        <strain evidence="2">TK_1</strain>
    </source>
</reference>
<feature type="region of interest" description="Disordered" evidence="1">
    <location>
        <begin position="394"/>
        <end position="453"/>
    </location>
</feature>
<accession>A0ABQ9NIK9</accession>
<name>A0ABQ9NIK9_9PEZI</name>
<feature type="compositionally biased region" description="Polar residues" evidence="1">
    <location>
        <begin position="369"/>
        <end position="381"/>
    </location>
</feature>
<feature type="region of interest" description="Disordered" evidence="1">
    <location>
        <begin position="483"/>
        <end position="546"/>
    </location>
</feature>
<dbReference type="InterPro" id="IPR028651">
    <property type="entry name" value="ING_fam"/>
</dbReference>
<evidence type="ECO:0000256" key="1">
    <source>
        <dbReference type="SAM" id="MobiDB-lite"/>
    </source>
</evidence>
<feature type="compositionally biased region" description="Basic residues" evidence="1">
    <location>
        <begin position="404"/>
        <end position="417"/>
    </location>
</feature>
<keyword evidence="3" id="KW-1185">Reference proteome</keyword>
<gene>
    <name evidence="2" type="ORF">H2201_008586</name>
</gene>
<evidence type="ECO:0000313" key="2">
    <source>
        <dbReference type="EMBL" id="KAJ9656306.1"/>
    </source>
</evidence>
<dbReference type="EMBL" id="JAPDRL010000129">
    <property type="protein sequence ID" value="KAJ9656306.1"/>
    <property type="molecule type" value="Genomic_DNA"/>
</dbReference>
<feature type="region of interest" description="Disordered" evidence="1">
    <location>
        <begin position="344"/>
        <end position="381"/>
    </location>
</feature>
<evidence type="ECO:0008006" key="4">
    <source>
        <dbReference type="Google" id="ProtNLM"/>
    </source>
</evidence>
<dbReference type="InterPro" id="IPR011011">
    <property type="entry name" value="Znf_FYVE_PHD"/>
</dbReference>
<dbReference type="SUPFAM" id="SSF57903">
    <property type="entry name" value="FYVE/PHD zinc finger"/>
    <property type="match status" value="1"/>
</dbReference>
<dbReference type="PANTHER" id="PTHR10333">
    <property type="entry name" value="INHIBITOR OF GROWTH PROTEIN"/>
    <property type="match status" value="1"/>
</dbReference>
<proteinExistence type="predicted"/>
<dbReference type="InterPro" id="IPR013083">
    <property type="entry name" value="Znf_RING/FYVE/PHD"/>
</dbReference>
<sequence>MMISPTKPVNDLRCQNSRSTSVDFRQHSFVSELRAPRTLIPVVYRALEVSQAQTKSTSFPFIFTVETQLVTKPFVAAAKGFASPANPSLQQALTPQTSKSANTPWHAVNNGGQHTHPLLGSDDDIYVDDDGHRHVEIDNGADETYLINAAVDSFVSILDADATDAEIADDTTHREAERKLAHIQELQVKRWVELLLLRTRSTMQQPPSQAGSSEDNSGRLAEHPAINDLIRRIVSKLQDGHVFIYTNVKTVNKGLPIDDDQVTCDLPHCSSVERRVDSERGSVTVEPYIAWSQLKLWRILELGDGAMPLFLRQSPKVSDTPPKTTKAALQFCLPCLEALWNNSRRSGSLDNTATTRIRDSKAAVGSEPAPNQSSNASTRLNITSMRPPLATIAKLAPSSQKRSSPPKKPQRSSKRSRHETSEPNSFTMDGMADDSSEDEFFPAQSSPEPEQNGIAREILIEAAKKAGMMISPLQLLAHLETQNAVTTSTSPGRGPPQSEGQPRRPSLQQGLIRPYLVQRRKLAPGKADKEPPATRPDSTSRKDPTVSAPVSTYTLLAAATTIHVVQGKGRGLVLPPIPPADIRASRLSTTVLTAYNVKPPKPPLSLTHPEQHTVDARCRRYRETNRVVHELETEARRTTERQRLVLDKKTILVRTTPFAWDGKSRIPTSYERDPARNDEWATLLRITPRQIGEPIAKYHVQDKEAELASTNGTTAVPKSPHAWPKTHKLLGRKRARQPPIPPPLWCYCQLPDDGSMMVECGAKQKCPVQWFHLRCLGLTDDETEELLLGSTAAVRVRNRSGMGTRARVRAAREVVGAAKDVDGGVACVGGRYGSFVRGTEEAEPDFYCRVCAPRYTQRPAEQMNSGHPAMPAPKLSRKDIEEMFAEPWAALAQGNLYGLGTRIEEMVMEQRGSRPVIPTAKQAKERIGEILKSSVDVV</sequence>